<gene>
    <name evidence="3" type="ORF">GUJ93_ZPchr0006g41809</name>
</gene>
<dbReference type="InterPro" id="IPR029154">
    <property type="entry name" value="HIBADH-like_NADP-bd"/>
</dbReference>
<reference evidence="3" key="1">
    <citation type="journal article" date="2021" name="bioRxiv">
        <title>Whole Genome Assembly and Annotation of Northern Wild Rice, Zizania palustris L., Supports a Whole Genome Duplication in the Zizania Genus.</title>
        <authorList>
            <person name="Haas M."/>
            <person name="Kono T."/>
            <person name="Macchietto M."/>
            <person name="Millas R."/>
            <person name="McGilp L."/>
            <person name="Shao M."/>
            <person name="Duquette J."/>
            <person name="Hirsch C.N."/>
            <person name="Kimball J."/>
        </authorList>
    </citation>
    <scope>NUCLEOTIDE SEQUENCE</scope>
    <source>
        <tissue evidence="3">Fresh leaf tissue</tissue>
    </source>
</reference>
<dbReference type="PANTHER" id="PTHR43060">
    <property type="entry name" value="3-HYDROXYISOBUTYRATE DEHYDROGENASE-LIKE 1, MITOCHONDRIAL-RELATED"/>
    <property type="match status" value="1"/>
</dbReference>
<keyword evidence="4" id="KW-1185">Reference proteome</keyword>
<evidence type="ECO:0000259" key="1">
    <source>
        <dbReference type="Pfam" id="PF03446"/>
    </source>
</evidence>
<reference evidence="3" key="2">
    <citation type="submission" date="2021-02" db="EMBL/GenBank/DDBJ databases">
        <authorList>
            <person name="Kimball J.A."/>
            <person name="Haas M.W."/>
            <person name="Macchietto M."/>
            <person name="Kono T."/>
            <person name="Duquette J."/>
            <person name="Shao M."/>
        </authorList>
    </citation>
    <scope>NUCLEOTIDE SEQUENCE</scope>
    <source>
        <tissue evidence="3">Fresh leaf tissue</tissue>
    </source>
</reference>
<dbReference type="GO" id="GO:0051287">
    <property type="term" value="F:NAD binding"/>
    <property type="evidence" value="ECO:0007669"/>
    <property type="project" value="InterPro"/>
</dbReference>
<dbReference type="AlphaFoldDB" id="A0A8J5VQC1"/>
<organism evidence="3 4">
    <name type="scientific">Zizania palustris</name>
    <name type="common">Northern wild rice</name>
    <dbReference type="NCBI Taxonomy" id="103762"/>
    <lineage>
        <taxon>Eukaryota</taxon>
        <taxon>Viridiplantae</taxon>
        <taxon>Streptophyta</taxon>
        <taxon>Embryophyta</taxon>
        <taxon>Tracheophyta</taxon>
        <taxon>Spermatophyta</taxon>
        <taxon>Magnoliopsida</taxon>
        <taxon>Liliopsida</taxon>
        <taxon>Poales</taxon>
        <taxon>Poaceae</taxon>
        <taxon>BOP clade</taxon>
        <taxon>Oryzoideae</taxon>
        <taxon>Oryzeae</taxon>
        <taxon>Zizaniinae</taxon>
        <taxon>Zizania</taxon>
    </lineage>
</organism>
<dbReference type="PANTHER" id="PTHR43060:SF17">
    <property type="entry name" value="L-THREONATE DEHYDROGENASE"/>
    <property type="match status" value="1"/>
</dbReference>
<dbReference type="OrthoDB" id="564183at2759"/>
<evidence type="ECO:0000313" key="3">
    <source>
        <dbReference type="EMBL" id="KAG8076275.1"/>
    </source>
</evidence>
<feature type="domain" description="6-phosphogluconate dehydrogenase NADP-binding" evidence="1">
    <location>
        <begin position="1"/>
        <end position="98"/>
    </location>
</feature>
<evidence type="ECO:0000313" key="4">
    <source>
        <dbReference type="Proteomes" id="UP000729402"/>
    </source>
</evidence>
<dbReference type="EMBL" id="JAAALK010000283">
    <property type="protein sequence ID" value="KAG8076275.1"/>
    <property type="molecule type" value="Genomic_DNA"/>
</dbReference>
<evidence type="ECO:0000259" key="2">
    <source>
        <dbReference type="Pfam" id="PF14833"/>
    </source>
</evidence>
<comment type="caution">
    <text evidence="3">The sequence shown here is derived from an EMBL/GenBank/DDBJ whole genome shotgun (WGS) entry which is preliminary data.</text>
</comment>
<dbReference type="Pfam" id="PF03446">
    <property type="entry name" value="NAD_binding_2"/>
    <property type="match status" value="1"/>
</dbReference>
<evidence type="ECO:0008006" key="5">
    <source>
        <dbReference type="Google" id="ProtNLM"/>
    </source>
</evidence>
<dbReference type="Proteomes" id="UP000729402">
    <property type="component" value="Unassembled WGS sequence"/>
</dbReference>
<name>A0A8J5VQC1_ZIZPA</name>
<sequence length="173" mass="17998">MVANEVQAESVLYGNAGAVPVMVAGTSIILSSTVSPGFVISLKERLEAECREIKLVDAPVSGGVKRAAEGTLTIIASGTDEALHCTGSVLSALSEKLYIIKGGCGAASSVKMVNQLLAGVHIASAAEAMAFGARLNLRTGRLFEIIQHARGYSWYVAVMASDYGMKGLACLFM</sequence>
<accession>A0A8J5VQC1</accession>
<feature type="domain" description="3-hydroxyisobutyrate dehydrogenase-like NAD-binding" evidence="2">
    <location>
        <begin position="105"/>
        <end position="157"/>
    </location>
</feature>
<proteinExistence type="predicted"/>
<dbReference type="GO" id="GO:0050661">
    <property type="term" value="F:NADP binding"/>
    <property type="evidence" value="ECO:0007669"/>
    <property type="project" value="InterPro"/>
</dbReference>
<dbReference type="Pfam" id="PF14833">
    <property type="entry name" value="NAD_binding_11"/>
    <property type="match status" value="1"/>
</dbReference>
<dbReference type="InterPro" id="IPR006115">
    <property type="entry name" value="6PGDH_NADP-bd"/>
</dbReference>
<protein>
    <recommendedName>
        <fullName evidence="5">3-hydroxyisobutyrate dehydrogenase-like NAD-binding domain-containing protein</fullName>
    </recommendedName>
</protein>